<keyword evidence="1" id="KW-0732">Signal</keyword>
<comment type="caution">
    <text evidence="2">The sequence shown here is derived from an EMBL/GenBank/DDBJ whole genome shotgun (WGS) entry which is preliminary data.</text>
</comment>
<protein>
    <recommendedName>
        <fullName evidence="4">Secreted protein</fullName>
    </recommendedName>
</protein>
<evidence type="ECO:0000313" key="2">
    <source>
        <dbReference type="EMBL" id="KAG2203966.1"/>
    </source>
</evidence>
<dbReference type="Proteomes" id="UP000603453">
    <property type="component" value="Unassembled WGS sequence"/>
</dbReference>
<feature type="chain" id="PRO_5034898459" description="Secreted protein" evidence="1">
    <location>
        <begin position="21"/>
        <end position="89"/>
    </location>
</feature>
<sequence>MFLLFIRFICLFSIASDGGANTSSSLVAADVGGGDDTSSSLIAAGFGGGGNTSAFLAAAGVGGDDDTLSSLATSGELTHSQRVNGKDRQ</sequence>
<gene>
    <name evidence="2" type="ORF">INT47_007549</name>
</gene>
<keyword evidence="3" id="KW-1185">Reference proteome</keyword>
<reference evidence="2" key="1">
    <citation type="submission" date="2020-12" db="EMBL/GenBank/DDBJ databases">
        <title>Metabolic potential, ecology and presence of endohyphal bacteria is reflected in genomic diversity of Mucoromycotina.</title>
        <authorList>
            <person name="Muszewska A."/>
            <person name="Okrasinska A."/>
            <person name="Steczkiewicz K."/>
            <person name="Drgas O."/>
            <person name="Orlowska M."/>
            <person name="Perlinska-Lenart U."/>
            <person name="Aleksandrzak-Piekarczyk T."/>
            <person name="Szatraj K."/>
            <person name="Zielenkiewicz U."/>
            <person name="Pilsyk S."/>
            <person name="Malc E."/>
            <person name="Mieczkowski P."/>
            <person name="Kruszewska J.S."/>
            <person name="Biernat P."/>
            <person name="Pawlowska J."/>
        </authorList>
    </citation>
    <scope>NUCLEOTIDE SEQUENCE</scope>
    <source>
        <strain evidence="2">WA0000017839</strain>
    </source>
</reference>
<evidence type="ECO:0008006" key="4">
    <source>
        <dbReference type="Google" id="ProtNLM"/>
    </source>
</evidence>
<evidence type="ECO:0000256" key="1">
    <source>
        <dbReference type="SAM" id="SignalP"/>
    </source>
</evidence>
<feature type="signal peptide" evidence="1">
    <location>
        <begin position="1"/>
        <end position="20"/>
    </location>
</feature>
<dbReference type="EMBL" id="JAEPRD010000048">
    <property type="protein sequence ID" value="KAG2203966.1"/>
    <property type="molecule type" value="Genomic_DNA"/>
</dbReference>
<accession>A0A8H7R3Z0</accession>
<dbReference type="AlphaFoldDB" id="A0A8H7R3Z0"/>
<name>A0A8H7R3Z0_9FUNG</name>
<evidence type="ECO:0000313" key="3">
    <source>
        <dbReference type="Proteomes" id="UP000603453"/>
    </source>
</evidence>
<organism evidence="2 3">
    <name type="scientific">Mucor saturninus</name>
    <dbReference type="NCBI Taxonomy" id="64648"/>
    <lineage>
        <taxon>Eukaryota</taxon>
        <taxon>Fungi</taxon>
        <taxon>Fungi incertae sedis</taxon>
        <taxon>Mucoromycota</taxon>
        <taxon>Mucoromycotina</taxon>
        <taxon>Mucoromycetes</taxon>
        <taxon>Mucorales</taxon>
        <taxon>Mucorineae</taxon>
        <taxon>Mucoraceae</taxon>
        <taxon>Mucor</taxon>
    </lineage>
</organism>
<proteinExistence type="predicted"/>